<keyword evidence="3" id="KW-1185">Reference proteome</keyword>
<reference evidence="3" key="1">
    <citation type="journal article" date="2019" name="Int. J. Syst. Evol. Microbiol.">
        <title>The Global Catalogue of Microorganisms (GCM) 10K type strain sequencing project: providing services to taxonomists for standard genome sequencing and annotation.</title>
        <authorList>
            <consortium name="The Broad Institute Genomics Platform"/>
            <consortium name="The Broad Institute Genome Sequencing Center for Infectious Disease"/>
            <person name="Wu L."/>
            <person name="Ma J."/>
        </authorList>
    </citation>
    <scope>NUCLEOTIDE SEQUENCE [LARGE SCALE GENOMIC DNA]</scope>
    <source>
        <strain evidence="3">CGMCC 4.7397</strain>
    </source>
</reference>
<dbReference type="Proteomes" id="UP001596119">
    <property type="component" value="Unassembled WGS sequence"/>
</dbReference>
<dbReference type="InterPro" id="IPR036410">
    <property type="entry name" value="HSP_DnaJ_Cys-rich_dom_sf"/>
</dbReference>
<gene>
    <name evidence="2" type="ORF">ACFQH9_21395</name>
</gene>
<keyword evidence="1" id="KW-0812">Transmembrane</keyword>
<dbReference type="SUPFAM" id="SSF57938">
    <property type="entry name" value="DnaJ/Hsp40 cysteine-rich domain"/>
    <property type="match status" value="1"/>
</dbReference>
<keyword evidence="1" id="KW-0472">Membrane</keyword>
<evidence type="ECO:0000313" key="2">
    <source>
        <dbReference type="EMBL" id="MFC5950829.1"/>
    </source>
</evidence>
<dbReference type="EMBL" id="JBHSQK010000056">
    <property type="protein sequence ID" value="MFC5950829.1"/>
    <property type="molecule type" value="Genomic_DNA"/>
</dbReference>
<feature type="transmembrane region" description="Helical" evidence="1">
    <location>
        <begin position="25"/>
        <end position="45"/>
    </location>
</feature>
<protein>
    <submittedName>
        <fullName evidence="2">Uncharacterized protein</fullName>
    </submittedName>
</protein>
<evidence type="ECO:0000313" key="3">
    <source>
        <dbReference type="Proteomes" id="UP001596119"/>
    </source>
</evidence>
<accession>A0ABW1IDJ8</accession>
<dbReference type="Gene3D" id="6.20.20.10">
    <property type="match status" value="1"/>
</dbReference>
<organism evidence="2 3">
    <name type="scientific">Pseudonocardia lutea</name>
    <dbReference type="NCBI Taxonomy" id="2172015"/>
    <lineage>
        <taxon>Bacteria</taxon>
        <taxon>Bacillati</taxon>
        <taxon>Actinomycetota</taxon>
        <taxon>Actinomycetes</taxon>
        <taxon>Pseudonocardiales</taxon>
        <taxon>Pseudonocardiaceae</taxon>
        <taxon>Pseudonocardia</taxon>
    </lineage>
</organism>
<dbReference type="RefSeq" id="WP_379568205.1">
    <property type="nucleotide sequence ID" value="NZ_JBHSQK010000056.1"/>
</dbReference>
<evidence type="ECO:0000256" key="1">
    <source>
        <dbReference type="SAM" id="Phobius"/>
    </source>
</evidence>
<sequence length="89" mass="9466">MIVLSSVGEILVAAPDATGEGPSGLLVLLWLAGLAAAGYVVSVILHPYKPCPRCKGNPRKFGAVYTKSFRLCPHCEGRGRVRRFGAGRE</sequence>
<proteinExistence type="predicted"/>
<name>A0ABW1IDJ8_9PSEU</name>
<comment type="caution">
    <text evidence="2">The sequence shown here is derived from an EMBL/GenBank/DDBJ whole genome shotgun (WGS) entry which is preliminary data.</text>
</comment>
<keyword evidence="1" id="KW-1133">Transmembrane helix</keyword>